<dbReference type="EMBL" id="JAUJYO010000011">
    <property type="protein sequence ID" value="KAK1304028.1"/>
    <property type="molecule type" value="Genomic_DNA"/>
</dbReference>
<dbReference type="PANTHER" id="PTHR47987:SF11">
    <property type="entry name" value="RECEPTOR-LIKE CYTOSOLIC SERINE_THREONINE-PROTEIN KINASE RBK1 ISOFORM X1"/>
    <property type="match status" value="1"/>
</dbReference>
<dbReference type="InterPro" id="IPR000719">
    <property type="entry name" value="Prot_kinase_dom"/>
</dbReference>
<evidence type="ECO:0000256" key="5">
    <source>
        <dbReference type="PROSITE-ProRule" id="PRU10141"/>
    </source>
</evidence>
<comment type="caution">
    <text evidence="7">The sequence shown here is derived from an EMBL/GenBank/DDBJ whole genome shotgun (WGS) entry which is preliminary data.</text>
</comment>
<dbReference type="FunFam" id="3.30.200.20:FF:000268">
    <property type="entry name" value="probable receptor-like serine/threonine-protein kinase At5g57670"/>
    <property type="match status" value="1"/>
</dbReference>
<dbReference type="Proteomes" id="UP001180020">
    <property type="component" value="Unassembled WGS sequence"/>
</dbReference>
<dbReference type="Pfam" id="PF00069">
    <property type="entry name" value="Pkinase"/>
    <property type="match status" value="1"/>
</dbReference>
<evidence type="ECO:0000256" key="2">
    <source>
        <dbReference type="ARBA" id="ARBA00022741"/>
    </source>
</evidence>
<sequence>MKAEGGAGDGKKNEGKCILVGIRIDGNGRDLLNWALAKVAEPDDRVIAIHVFRDSDLRNTSTLSLINSLDACLQEYEALCNLKKVALVGRVSRGKSIRKILVREAEICSATTVVVGICKASAFGGSLSLAKFCANKLSPSTTTVIAVHDGRLIFERVAVAPTSVKADAKPKEGCSRRLKKAGTEKKVLMPSSKVKPEIGTPNSSSTEKSGLDVKIDMLQQSLQVSVQNDLMNSKISETEAYPVCGQSEETVPALVSPMPRKSPHEKPGWPLLRRSISDIPEILGDDDARKMSVVQWVMSLPSRSLPSTPQSQTEINITENTFKQEPYPSVVVPKNLEILMNSNASNIRRFSRKELQDSTDQFSQDNMIGKGGSSCVYKGSLCDGKPVAIKVSKSSKEAWKDFLLEVSIITALKHDNIVPLTGVCIEDDDLISVYGYLSKGSLEENLHGTKPPLPWDVRFKVAIGVADALNYIHSGSSRPVIHRDVKSSNILLSDEFEPELTDFGLAIWAPTTSYATHNDVVGTFGYLAPEYFMYGKVSEKIDVYSFGVVLLELLTGRKPIDGESPKGQESLVMWATPMLERGDVAGILDPNLDGKYDEAQMRRMVLAASLCITRAARLRPHMNQVLNLLKGEEDFSVLAESQASSPKELENQDEEAYPASDVQSHLGLAFLDIEDDASFSSMEQGYHNSIEEYLKGRWSRSSSFD</sequence>
<dbReference type="AlphaFoldDB" id="A0AAV9DUZ1"/>
<dbReference type="GO" id="GO:0004672">
    <property type="term" value="F:protein kinase activity"/>
    <property type="evidence" value="ECO:0007669"/>
    <property type="project" value="InterPro"/>
</dbReference>
<dbReference type="PANTHER" id="PTHR47987">
    <property type="entry name" value="OS08G0249100 PROTEIN"/>
    <property type="match status" value="1"/>
</dbReference>
<dbReference type="SMART" id="SM00220">
    <property type="entry name" value="S_TKc"/>
    <property type="match status" value="1"/>
</dbReference>
<dbReference type="InterPro" id="IPR011009">
    <property type="entry name" value="Kinase-like_dom_sf"/>
</dbReference>
<feature type="binding site" evidence="5">
    <location>
        <position position="390"/>
    </location>
    <ligand>
        <name>ATP</name>
        <dbReference type="ChEBI" id="CHEBI:30616"/>
    </ligand>
</feature>
<evidence type="ECO:0000313" key="8">
    <source>
        <dbReference type="Proteomes" id="UP001180020"/>
    </source>
</evidence>
<feature type="domain" description="Protein kinase" evidence="6">
    <location>
        <begin position="362"/>
        <end position="635"/>
    </location>
</feature>
<dbReference type="GO" id="GO:0005524">
    <property type="term" value="F:ATP binding"/>
    <property type="evidence" value="ECO:0007669"/>
    <property type="project" value="UniProtKB-UniRule"/>
</dbReference>
<dbReference type="Gene3D" id="3.30.200.20">
    <property type="entry name" value="Phosphorylase Kinase, domain 1"/>
    <property type="match status" value="1"/>
</dbReference>
<evidence type="ECO:0000256" key="1">
    <source>
        <dbReference type="ARBA" id="ARBA00022679"/>
    </source>
</evidence>
<organism evidence="7 8">
    <name type="scientific">Acorus calamus</name>
    <name type="common">Sweet flag</name>
    <dbReference type="NCBI Taxonomy" id="4465"/>
    <lineage>
        <taxon>Eukaryota</taxon>
        <taxon>Viridiplantae</taxon>
        <taxon>Streptophyta</taxon>
        <taxon>Embryophyta</taxon>
        <taxon>Tracheophyta</taxon>
        <taxon>Spermatophyta</taxon>
        <taxon>Magnoliopsida</taxon>
        <taxon>Liliopsida</taxon>
        <taxon>Acoraceae</taxon>
        <taxon>Acorus</taxon>
    </lineage>
</organism>
<dbReference type="InterPro" id="IPR008271">
    <property type="entry name" value="Ser/Thr_kinase_AS"/>
</dbReference>
<name>A0AAV9DUZ1_ACOCL</name>
<dbReference type="SUPFAM" id="SSF52402">
    <property type="entry name" value="Adenine nucleotide alpha hydrolases-like"/>
    <property type="match status" value="1"/>
</dbReference>
<reference evidence="7" key="2">
    <citation type="submission" date="2023-06" db="EMBL/GenBank/DDBJ databases">
        <authorList>
            <person name="Ma L."/>
            <person name="Liu K.-W."/>
            <person name="Li Z."/>
            <person name="Hsiao Y.-Y."/>
            <person name="Qi Y."/>
            <person name="Fu T."/>
            <person name="Tang G."/>
            <person name="Zhang D."/>
            <person name="Sun W.-H."/>
            <person name="Liu D.-K."/>
            <person name="Li Y."/>
            <person name="Chen G.-Z."/>
            <person name="Liu X.-D."/>
            <person name="Liao X.-Y."/>
            <person name="Jiang Y.-T."/>
            <person name="Yu X."/>
            <person name="Hao Y."/>
            <person name="Huang J."/>
            <person name="Zhao X.-W."/>
            <person name="Ke S."/>
            <person name="Chen Y.-Y."/>
            <person name="Wu W.-L."/>
            <person name="Hsu J.-L."/>
            <person name="Lin Y.-F."/>
            <person name="Huang M.-D."/>
            <person name="Li C.-Y."/>
            <person name="Huang L."/>
            <person name="Wang Z.-W."/>
            <person name="Zhao X."/>
            <person name="Zhong W.-Y."/>
            <person name="Peng D.-H."/>
            <person name="Ahmad S."/>
            <person name="Lan S."/>
            <person name="Zhang J.-S."/>
            <person name="Tsai W.-C."/>
            <person name="Van De Peer Y."/>
            <person name="Liu Z.-J."/>
        </authorList>
    </citation>
    <scope>NUCLEOTIDE SEQUENCE</scope>
    <source>
        <strain evidence="7">CP</strain>
        <tissue evidence="7">Leaves</tissue>
    </source>
</reference>
<dbReference type="Gene3D" id="3.40.50.12370">
    <property type="match status" value="1"/>
</dbReference>
<evidence type="ECO:0000256" key="3">
    <source>
        <dbReference type="ARBA" id="ARBA00022777"/>
    </source>
</evidence>
<keyword evidence="4 5" id="KW-0067">ATP-binding</keyword>
<gene>
    <name evidence="7" type="primary">PERK11</name>
    <name evidence="7" type="ORF">QJS10_CPB11g02002</name>
</gene>
<proteinExistence type="predicted"/>
<keyword evidence="2 5" id="KW-0547">Nucleotide-binding</keyword>
<evidence type="ECO:0000313" key="7">
    <source>
        <dbReference type="EMBL" id="KAK1304028.1"/>
    </source>
</evidence>
<dbReference type="InterPro" id="IPR017441">
    <property type="entry name" value="Protein_kinase_ATP_BS"/>
</dbReference>
<dbReference type="Gene3D" id="1.10.510.10">
    <property type="entry name" value="Transferase(Phosphotransferase) domain 1"/>
    <property type="match status" value="1"/>
</dbReference>
<protein>
    <submittedName>
        <fullName evidence="7">Proline-rich receptor-like protein kinase PERK11</fullName>
    </submittedName>
</protein>
<accession>A0AAV9DUZ1</accession>
<keyword evidence="3 7" id="KW-0418">Kinase</keyword>
<evidence type="ECO:0000256" key="4">
    <source>
        <dbReference type="ARBA" id="ARBA00022840"/>
    </source>
</evidence>
<evidence type="ECO:0000259" key="6">
    <source>
        <dbReference type="PROSITE" id="PS50011"/>
    </source>
</evidence>
<keyword evidence="8" id="KW-1185">Reference proteome</keyword>
<dbReference type="FunFam" id="1.10.510.10:FF:000284">
    <property type="entry name" value="Putative receptor-like serine/threonine-protein kinase"/>
    <property type="match status" value="1"/>
</dbReference>
<dbReference type="PROSITE" id="PS00108">
    <property type="entry name" value="PROTEIN_KINASE_ST"/>
    <property type="match status" value="1"/>
</dbReference>
<dbReference type="PROSITE" id="PS00107">
    <property type="entry name" value="PROTEIN_KINASE_ATP"/>
    <property type="match status" value="1"/>
</dbReference>
<dbReference type="PROSITE" id="PS50011">
    <property type="entry name" value="PROTEIN_KINASE_DOM"/>
    <property type="match status" value="1"/>
</dbReference>
<reference evidence="7" key="1">
    <citation type="journal article" date="2023" name="Nat. Commun.">
        <title>Diploid and tetraploid genomes of Acorus and the evolution of monocots.</title>
        <authorList>
            <person name="Ma L."/>
            <person name="Liu K.W."/>
            <person name="Li Z."/>
            <person name="Hsiao Y.Y."/>
            <person name="Qi Y."/>
            <person name="Fu T."/>
            <person name="Tang G.D."/>
            <person name="Zhang D."/>
            <person name="Sun W.H."/>
            <person name="Liu D.K."/>
            <person name="Li Y."/>
            <person name="Chen G.Z."/>
            <person name="Liu X.D."/>
            <person name="Liao X.Y."/>
            <person name="Jiang Y.T."/>
            <person name="Yu X."/>
            <person name="Hao Y."/>
            <person name="Huang J."/>
            <person name="Zhao X.W."/>
            <person name="Ke S."/>
            <person name="Chen Y.Y."/>
            <person name="Wu W.L."/>
            <person name="Hsu J.L."/>
            <person name="Lin Y.F."/>
            <person name="Huang M.D."/>
            <person name="Li C.Y."/>
            <person name="Huang L."/>
            <person name="Wang Z.W."/>
            <person name="Zhao X."/>
            <person name="Zhong W.Y."/>
            <person name="Peng D.H."/>
            <person name="Ahmad S."/>
            <person name="Lan S."/>
            <person name="Zhang J.S."/>
            <person name="Tsai W.C."/>
            <person name="Van de Peer Y."/>
            <person name="Liu Z.J."/>
        </authorList>
    </citation>
    <scope>NUCLEOTIDE SEQUENCE</scope>
    <source>
        <strain evidence="7">CP</strain>
    </source>
</reference>
<keyword evidence="1" id="KW-0808">Transferase</keyword>
<dbReference type="SUPFAM" id="SSF56112">
    <property type="entry name" value="Protein kinase-like (PK-like)"/>
    <property type="match status" value="1"/>
</dbReference>
<dbReference type="InterPro" id="IPR046958">
    <property type="entry name" value="RBK1/2/STUNTED"/>
</dbReference>
<keyword evidence="7" id="KW-0675">Receptor</keyword>